<dbReference type="RefSeq" id="WP_073176659.1">
    <property type="nucleotide sequence ID" value="NZ_FQWL01000001.1"/>
</dbReference>
<dbReference type="PROSITE" id="PS51257">
    <property type="entry name" value="PROKAR_LIPOPROTEIN"/>
    <property type="match status" value="1"/>
</dbReference>
<gene>
    <name evidence="3" type="ORF">SAMN04488116_0864</name>
</gene>
<reference evidence="4" key="1">
    <citation type="submission" date="2016-11" db="EMBL/GenBank/DDBJ databases">
        <authorList>
            <person name="Varghese N."/>
            <person name="Submissions S."/>
        </authorList>
    </citation>
    <scope>NUCLEOTIDE SEQUENCE [LARGE SCALE GENOMIC DNA]</scope>
    <source>
        <strain evidence="4">DSM 22638</strain>
    </source>
</reference>
<keyword evidence="1" id="KW-0732">Signal</keyword>
<dbReference type="PROSITE" id="PS51465">
    <property type="entry name" value="KAZAL_2"/>
    <property type="match status" value="1"/>
</dbReference>
<proteinExistence type="predicted"/>
<dbReference type="Gene3D" id="3.30.60.30">
    <property type="match status" value="1"/>
</dbReference>
<keyword evidence="4" id="KW-1185">Reference proteome</keyword>
<evidence type="ECO:0000313" key="4">
    <source>
        <dbReference type="Proteomes" id="UP000184532"/>
    </source>
</evidence>
<feature type="chain" id="PRO_5012815967" description="Kazal-like domain-containing protein" evidence="1">
    <location>
        <begin position="22"/>
        <end position="73"/>
    </location>
</feature>
<dbReference type="EMBL" id="FQWL01000001">
    <property type="protein sequence ID" value="SHG30530.1"/>
    <property type="molecule type" value="Genomic_DNA"/>
</dbReference>
<dbReference type="AlphaFoldDB" id="A0A1M5IRD4"/>
<dbReference type="InterPro" id="IPR002350">
    <property type="entry name" value="Kazal_dom"/>
</dbReference>
<organism evidence="3 4">
    <name type="scientific">Flagellimonas flava</name>
    <dbReference type="NCBI Taxonomy" id="570519"/>
    <lineage>
        <taxon>Bacteria</taxon>
        <taxon>Pseudomonadati</taxon>
        <taxon>Bacteroidota</taxon>
        <taxon>Flavobacteriia</taxon>
        <taxon>Flavobacteriales</taxon>
        <taxon>Flavobacteriaceae</taxon>
        <taxon>Flagellimonas</taxon>
    </lineage>
</organism>
<name>A0A1M5IRD4_9FLAO</name>
<evidence type="ECO:0000259" key="2">
    <source>
        <dbReference type="PROSITE" id="PS51465"/>
    </source>
</evidence>
<dbReference type="SUPFAM" id="SSF100895">
    <property type="entry name" value="Kazal-type serine protease inhibitors"/>
    <property type="match status" value="1"/>
</dbReference>
<sequence>MQKWLPLIIALTLLGASCANDDGDNGDCVESKKEDCVVTFEINPVCGCNGVTYENPSTAACHGIENFTMGACD</sequence>
<feature type="domain" description="Kazal-like" evidence="2">
    <location>
        <begin position="22"/>
        <end position="73"/>
    </location>
</feature>
<evidence type="ECO:0000313" key="3">
    <source>
        <dbReference type="EMBL" id="SHG30530.1"/>
    </source>
</evidence>
<dbReference type="InterPro" id="IPR036058">
    <property type="entry name" value="Kazal_dom_sf"/>
</dbReference>
<dbReference type="OrthoDB" id="9800302at2"/>
<feature type="signal peptide" evidence="1">
    <location>
        <begin position="1"/>
        <end position="21"/>
    </location>
</feature>
<protein>
    <recommendedName>
        <fullName evidence="2">Kazal-like domain-containing protein</fullName>
    </recommendedName>
</protein>
<accession>A0A1M5IRD4</accession>
<dbReference type="Proteomes" id="UP000184532">
    <property type="component" value="Unassembled WGS sequence"/>
</dbReference>
<evidence type="ECO:0000256" key="1">
    <source>
        <dbReference type="SAM" id="SignalP"/>
    </source>
</evidence>